<dbReference type="STRING" id="1120920.SAMN03080599_02867"/>
<protein>
    <recommendedName>
        <fullName evidence="3">GIY-YIG domain-containing protein</fullName>
    </recommendedName>
</protein>
<dbReference type="CDD" id="cd10446">
    <property type="entry name" value="GIY-YIG_unchar_1"/>
    <property type="match status" value="1"/>
</dbReference>
<organism evidence="1 2">
    <name type="scientific">Acidaminobacter hydrogenoformans DSM 2784</name>
    <dbReference type="NCBI Taxonomy" id="1120920"/>
    <lineage>
        <taxon>Bacteria</taxon>
        <taxon>Bacillati</taxon>
        <taxon>Bacillota</taxon>
        <taxon>Clostridia</taxon>
        <taxon>Peptostreptococcales</taxon>
        <taxon>Acidaminobacteraceae</taxon>
        <taxon>Acidaminobacter</taxon>
    </lineage>
</organism>
<proteinExistence type="predicted"/>
<dbReference type="OrthoDB" id="89044at2"/>
<gene>
    <name evidence="1" type="ORF">SAMN03080599_02867</name>
</gene>
<dbReference type="Proteomes" id="UP000199208">
    <property type="component" value="Unassembled WGS sequence"/>
</dbReference>
<dbReference type="EMBL" id="FMWL01000020">
    <property type="protein sequence ID" value="SCZ81585.1"/>
    <property type="molecule type" value="Genomic_DNA"/>
</dbReference>
<name>A0A1G5S5H8_9FIRM</name>
<dbReference type="InterPro" id="IPR035901">
    <property type="entry name" value="GIY-YIG_endonuc_sf"/>
</dbReference>
<dbReference type="RefSeq" id="WP_092592678.1">
    <property type="nucleotide sequence ID" value="NZ_FMWL01000020.1"/>
</dbReference>
<reference evidence="1 2" key="1">
    <citation type="submission" date="2016-10" db="EMBL/GenBank/DDBJ databases">
        <authorList>
            <person name="de Groot N.N."/>
        </authorList>
    </citation>
    <scope>NUCLEOTIDE SEQUENCE [LARGE SCALE GENOMIC DNA]</scope>
    <source>
        <strain evidence="1 2">DSM 2784</strain>
    </source>
</reference>
<dbReference type="AlphaFoldDB" id="A0A1G5S5H8"/>
<dbReference type="Gene3D" id="3.40.1440.10">
    <property type="entry name" value="GIY-YIG endonuclease"/>
    <property type="match status" value="1"/>
</dbReference>
<evidence type="ECO:0008006" key="3">
    <source>
        <dbReference type="Google" id="ProtNLM"/>
    </source>
</evidence>
<dbReference type="SUPFAM" id="SSF82771">
    <property type="entry name" value="GIY-YIG endonuclease"/>
    <property type="match status" value="1"/>
</dbReference>
<accession>A0A1G5S5H8</accession>
<keyword evidence="2" id="KW-1185">Reference proteome</keyword>
<evidence type="ECO:0000313" key="2">
    <source>
        <dbReference type="Proteomes" id="UP000199208"/>
    </source>
</evidence>
<sequence>MGSLYLSDILKRNNLEPDRIKLLRHSKNHSRFKKCYDSECMDVYQSIQNKGFFDKFDYVLSFVSEPGTSAKFVGCYSIGLGEPINASMMPTGFPVPEMFVEDSYFYDLQPTELLGDLRERLIIDWGKSVVSWHQKATNEKAVLAIQANPKTAFTGYENAVLSFKELKDIIEDKTLYENWHTALSSIYSIYLITDVSTGRHYIGSAYGKGGLLGRWEQYVKTWHGGNNGLKEVLNIDPEGYKNFQFSILQILPKTVTEDEVVLIENLYKKKLGSKVIGLNKN</sequence>
<evidence type="ECO:0000313" key="1">
    <source>
        <dbReference type="EMBL" id="SCZ81585.1"/>
    </source>
</evidence>